<evidence type="ECO:0000313" key="2">
    <source>
        <dbReference type="Proteomes" id="UP000829364"/>
    </source>
</evidence>
<dbReference type="EMBL" id="CP086354">
    <property type="protein sequence ID" value="UNI14062.1"/>
    <property type="molecule type" value="Genomic_DNA"/>
</dbReference>
<proteinExistence type="predicted"/>
<evidence type="ECO:0000313" key="1">
    <source>
        <dbReference type="EMBL" id="UNI14062.1"/>
    </source>
</evidence>
<feature type="non-terminal residue" evidence="1">
    <location>
        <position position="232"/>
    </location>
</feature>
<dbReference type="GeneID" id="72062704"/>
<reference evidence="1" key="1">
    <citation type="submission" date="2021-11" db="EMBL/GenBank/DDBJ databases">
        <title>Purpureocillium_takamizusanense_genome.</title>
        <authorList>
            <person name="Nguyen N.-H."/>
        </authorList>
    </citation>
    <scope>NUCLEOTIDE SEQUENCE</scope>
    <source>
        <strain evidence="1">PT3</strain>
    </source>
</reference>
<accession>A0A9Q8Q7Y5</accession>
<name>A0A9Q8Q7Y5_9HYPO</name>
<dbReference type="KEGG" id="ptkz:JDV02_000739"/>
<organism evidence="1 2">
    <name type="scientific">Purpureocillium takamizusanense</name>
    <dbReference type="NCBI Taxonomy" id="2060973"/>
    <lineage>
        <taxon>Eukaryota</taxon>
        <taxon>Fungi</taxon>
        <taxon>Dikarya</taxon>
        <taxon>Ascomycota</taxon>
        <taxon>Pezizomycotina</taxon>
        <taxon>Sordariomycetes</taxon>
        <taxon>Hypocreomycetidae</taxon>
        <taxon>Hypocreales</taxon>
        <taxon>Ophiocordycipitaceae</taxon>
        <taxon>Purpureocillium</taxon>
    </lineage>
</organism>
<dbReference type="RefSeq" id="XP_047837543.1">
    <property type="nucleotide sequence ID" value="XM_047981583.1"/>
</dbReference>
<gene>
    <name evidence="1" type="ORF">JDV02_000739</name>
</gene>
<keyword evidence="2" id="KW-1185">Reference proteome</keyword>
<protein>
    <submittedName>
        <fullName evidence="1">Uncharacterized protein</fullName>
    </submittedName>
</protein>
<sequence>MPAEGASGSQRARAAHVIAMVVTGRNSVIARVTSASSMTCWSIALVNTIVDVLADNYSRHLQAPDHPPFFGRPEYARCGGMQCAMHATFGSRAVRLRVESAAAALTTHHSRSPRKAWMPWLRAGELLHKTTILASSQAFRTSRQDAAQVLSHAVDLALHRHFKDDATGRRRRVGDVLHAARAAPEITGQRPTRFRPQAGARRARVPGDYARLIHRNFGAAAISMQAIHHAGA</sequence>
<dbReference type="Proteomes" id="UP000829364">
    <property type="component" value="Chromosome 1"/>
</dbReference>
<dbReference type="AlphaFoldDB" id="A0A9Q8Q7Y5"/>